<proteinExistence type="inferred from homology"/>
<evidence type="ECO:0000313" key="6">
    <source>
        <dbReference type="Proteomes" id="UP001311799"/>
    </source>
</evidence>
<dbReference type="GO" id="GO:0031625">
    <property type="term" value="F:ubiquitin protein ligase binding"/>
    <property type="evidence" value="ECO:0007669"/>
    <property type="project" value="InterPro"/>
</dbReference>
<dbReference type="Pfam" id="PF26557">
    <property type="entry name" value="Cullin_AB"/>
    <property type="match status" value="1"/>
</dbReference>
<comment type="caution">
    <text evidence="5">The sequence shown here is derived from an EMBL/GenBank/DDBJ whole genome shotgun (WGS) entry which is preliminary data.</text>
</comment>
<evidence type="ECO:0000313" key="5">
    <source>
        <dbReference type="EMBL" id="KAK6590034.1"/>
    </source>
</evidence>
<evidence type="ECO:0000259" key="4">
    <source>
        <dbReference type="PROSITE" id="PS50069"/>
    </source>
</evidence>
<sequence>MSSNRSAPNSLDFSPSKSDMGFEERWLVIKSEAIEPLESYLLTRIKKNDNTKSVFTAEEYSRIYTLIYNMCTQSQRNWSRQLYLKYSETLENFLREKVLVKLKGVPGPELISEFQLGWSNYSIYLHWMGRFFGYLNKYYLKISGEGDLMSKGINIFYDTIFLEIKDKLSISFCEAVESSRLGNKVVEDTNLKEVVSICLELSQKSNILGIYENEIENPLINSLCFHYKILVDKWVKVDSLIEYLSHIQESLNSEQERCTNYLTDSTWKKFKKSLINIFLSEEVDIVISQQNSIKKLLFDNEFEQLKLLYSLLSSLSNGIQILSAQIKKYILECGQVIVDEFTKLICQKDNPDLETTVTSEGENDLSSGEVHQNFQYLSWIPQKCIKTPFRKNTQELLFVQTLMSLYDHLSYLLVDCFERDTLVQKTINESFEVIVNMDIGCHNQAQLICNYCDHLLRKECWTDTKSHNFSDCEHFYVMSTKIVELFSFIHFQDYFLEIYRYSLAKRLLQSQNTNSEKEELTIISLLKNKCGAGFTSKLEGMVTDIQTNRELNKKYSSYLDVIFKAETENKDIEASENNIPCDFNLIGDNSKFLNCSKNMEFYVSVLTSSNWPNFIYSDFVLPHTLRKYIDRFEEFYFTETDHRKLSWIHWYGQCVINYNKKDSKGTNYNYEITCNTIQACVLLLFNNNSLLPFDEIRSLLQIDSSILKKQIESLTDSGVLVKKQMGESNKSLLTTEGSNFVLEVNPEFTCISTNLTIKIPSQGETTIKDRIEEDRSHAIEAAIVRIMKFKGEMGRNELVSHVASQLECIRPSTAIIMNKINYLIDREYLSMHEEDPSKYVYLS</sequence>
<evidence type="ECO:0000256" key="3">
    <source>
        <dbReference type="RuleBase" id="RU003829"/>
    </source>
</evidence>
<dbReference type="Pfam" id="PF10557">
    <property type="entry name" value="Cullin_Nedd8"/>
    <property type="match status" value="1"/>
</dbReference>
<accession>A0AAV9Y0D9</accession>
<gene>
    <name evidence="5" type="ORF">RS030_192960</name>
</gene>
<comment type="similarity">
    <text evidence="1 2 3">Belongs to the cullin family.</text>
</comment>
<dbReference type="InterPro" id="IPR059120">
    <property type="entry name" value="Cullin-like_AB"/>
</dbReference>
<dbReference type="EMBL" id="JAWDEY010000010">
    <property type="protein sequence ID" value="KAK6590034.1"/>
    <property type="molecule type" value="Genomic_DNA"/>
</dbReference>
<dbReference type="InterPro" id="IPR016159">
    <property type="entry name" value="Cullin_repeat-like_dom_sf"/>
</dbReference>
<dbReference type="SUPFAM" id="SSF74788">
    <property type="entry name" value="Cullin repeat-like"/>
    <property type="match status" value="1"/>
</dbReference>
<organism evidence="5 6">
    <name type="scientific">Cryptosporidium xiaoi</name>
    <dbReference type="NCBI Taxonomy" id="659607"/>
    <lineage>
        <taxon>Eukaryota</taxon>
        <taxon>Sar</taxon>
        <taxon>Alveolata</taxon>
        <taxon>Apicomplexa</taxon>
        <taxon>Conoidasida</taxon>
        <taxon>Coccidia</taxon>
        <taxon>Eucoccidiorida</taxon>
        <taxon>Eimeriorina</taxon>
        <taxon>Cryptosporidiidae</taxon>
        <taxon>Cryptosporidium</taxon>
    </lineage>
</organism>
<dbReference type="PANTHER" id="PTHR11932">
    <property type="entry name" value="CULLIN"/>
    <property type="match status" value="1"/>
</dbReference>
<dbReference type="InterPro" id="IPR036390">
    <property type="entry name" value="WH_DNA-bd_sf"/>
</dbReference>
<dbReference type="SMART" id="SM00884">
    <property type="entry name" value="Cullin_Nedd8"/>
    <property type="match status" value="1"/>
</dbReference>
<dbReference type="Proteomes" id="UP001311799">
    <property type="component" value="Unassembled WGS sequence"/>
</dbReference>
<evidence type="ECO:0000256" key="1">
    <source>
        <dbReference type="ARBA" id="ARBA00006019"/>
    </source>
</evidence>
<dbReference type="SUPFAM" id="SSF75632">
    <property type="entry name" value="Cullin homology domain"/>
    <property type="match status" value="1"/>
</dbReference>
<dbReference type="Gene3D" id="1.10.10.10">
    <property type="entry name" value="Winged helix-like DNA-binding domain superfamily/Winged helix DNA-binding domain"/>
    <property type="match status" value="1"/>
</dbReference>
<dbReference type="AlphaFoldDB" id="A0AAV9Y0D9"/>
<dbReference type="SUPFAM" id="SSF46785">
    <property type="entry name" value="Winged helix' DNA-binding domain"/>
    <property type="match status" value="1"/>
</dbReference>
<dbReference type="InterPro" id="IPR019559">
    <property type="entry name" value="Cullin_neddylation_domain"/>
</dbReference>
<evidence type="ECO:0000256" key="2">
    <source>
        <dbReference type="PROSITE-ProRule" id="PRU00330"/>
    </source>
</evidence>
<dbReference type="InterPro" id="IPR036317">
    <property type="entry name" value="Cullin_homology_sf"/>
</dbReference>
<reference evidence="5 6" key="1">
    <citation type="submission" date="2023-10" db="EMBL/GenBank/DDBJ databases">
        <title>Comparative genomics analysis reveals potential genetic determinants of host preference in Cryptosporidium xiaoi.</title>
        <authorList>
            <person name="Xiao L."/>
            <person name="Li J."/>
        </authorList>
    </citation>
    <scope>NUCLEOTIDE SEQUENCE [LARGE SCALE GENOMIC DNA]</scope>
    <source>
        <strain evidence="5 6">52996</strain>
    </source>
</reference>
<dbReference type="InterPro" id="IPR045093">
    <property type="entry name" value="Cullin"/>
</dbReference>
<protein>
    <submittedName>
        <fullName evidence="5">Cullin 1-related</fullName>
    </submittedName>
</protein>
<dbReference type="SMART" id="SM00182">
    <property type="entry name" value="CULLIN"/>
    <property type="match status" value="1"/>
</dbReference>
<dbReference type="InterPro" id="IPR036388">
    <property type="entry name" value="WH-like_DNA-bd_sf"/>
</dbReference>
<dbReference type="PROSITE" id="PS50069">
    <property type="entry name" value="CULLIN_2"/>
    <property type="match status" value="1"/>
</dbReference>
<keyword evidence="6" id="KW-1185">Reference proteome</keyword>
<dbReference type="Pfam" id="PF00888">
    <property type="entry name" value="Cullin"/>
    <property type="match status" value="1"/>
</dbReference>
<name>A0AAV9Y0D9_9CRYT</name>
<dbReference type="InterPro" id="IPR001373">
    <property type="entry name" value="Cullin_N"/>
</dbReference>
<dbReference type="Gene3D" id="1.20.1310.10">
    <property type="entry name" value="Cullin Repeats"/>
    <property type="match status" value="4"/>
</dbReference>
<dbReference type="InterPro" id="IPR016158">
    <property type="entry name" value="Cullin_homology"/>
</dbReference>
<dbReference type="GO" id="GO:0006511">
    <property type="term" value="P:ubiquitin-dependent protein catabolic process"/>
    <property type="evidence" value="ECO:0007669"/>
    <property type="project" value="InterPro"/>
</dbReference>
<feature type="domain" description="Cullin family profile" evidence="4">
    <location>
        <begin position="443"/>
        <end position="715"/>
    </location>
</feature>
<dbReference type="Gene3D" id="3.30.230.130">
    <property type="entry name" value="Cullin, Chain C, Domain 2"/>
    <property type="match status" value="1"/>
</dbReference>